<feature type="domain" description="C2H2-type" evidence="18">
    <location>
        <begin position="400"/>
        <end position="427"/>
    </location>
</feature>
<keyword evidence="8 16" id="KW-0863">Zinc-finger</keyword>
<dbReference type="GO" id="GO:0005737">
    <property type="term" value="C:cytoplasm"/>
    <property type="evidence" value="ECO:0007669"/>
    <property type="project" value="UniProtKB-SubCell"/>
</dbReference>
<feature type="domain" description="C2H2-type" evidence="18">
    <location>
        <begin position="1597"/>
        <end position="1624"/>
    </location>
</feature>
<dbReference type="GO" id="GO:0008270">
    <property type="term" value="F:zinc ion binding"/>
    <property type="evidence" value="ECO:0007669"/>
    <property type="project" value="UniProtKB-KW"/>
</dbReference>
<keyword evidence="12" id="KW-0804">Transcription</keyword>
<evidence type="ECO:0000313" key="21">
    <source>
        <dbReference type="RefSeq" id="XP_004396558.1"/>
    </source>
</evidence>
<evidence type="ECO:0000256" key="13">
    <source>
        <dbReference type="ARBA" id="ARBA00023242"/>
    </source>
</evidence>
<evidence type="ECO:0000256" key="4">
    <source>
        <dbReference type="ARBA" id="ARBA00006991"/>
    </source>
</evidence>
<feature type="domain" description="C2H2-type" evidence="18">
    <location>
        <begin position="176"/>
        <end position="203"/>
    </location>
</feature>
<reference evidence="21" key="1">
    <citation type="submission" date="2025-08" db="UniProtKB">
        <authorList>
            <consortium name="RefSeq"/>
        </authorList>
    </citation>
    <scope>IDENTIFICATION</scope>
</reference>
<evidence type="ECO:0000256" key="6">
    <source>
        <dbReference type="ARBA" id="ARBA00022723"/>
    </source>
</evidence>
<dbReference type="FunFam" id="3.30.160.60:FF:001576">
    <property type="entry name" value="HKR1, GLI-Kruppel zinc finger family member"/>
    <property type="match status" value="2"/>
</dbReference>
<evidence type="ECO:0000256" key="3">
    <source>
        <dbReference type="ARBA" id="ARBA00004496"/>
    </source>
</evidence>
<feature type="domain" description="C2H2-type" evidence="18">
    <location>
        <begin position="1401"/>
        <end position="1428"/>
    </location>
</feature>
<evidence type="ECO:0000256" key="12">
    <source>
        <dbReference type="ARBA" id="ARBA00023163"/>
    </source>
</evidence>
<keyword evidence="9" id="KW-0862">Zinc</keyword>
<evidence type="ECO:0000256" key="9">
    <source>
        <dbReference type="ARBA" id="ARBA00022833"/>
    </source>
</evidence>
<feature type="domain" description="C2H2-type" evidence="18">
    <location>
        <begin position="260"/>
        <end position="287"/>
    </location>
</feature>
<feature type="domain" description="C2H2-type" evidence="18">
    <location>
        <begin position="1373"/>
        <end position="1400"/>
    </location>
</feature>
<feature type="domain" description="C2H2-type" evidence="18">
    <location>
        <begin position="1457"/>
        <end position="1484"/>
    </location>
</feature>
<dbReference type="FunFam" id="3.30.160.60:FF:000058">
    <property type="entry name" value="Zinc finger protein 2 homolog"/>
    <property type="match status" value="1"/>
</dbReference>
<dbReference type="GO" id="GO:0000978">
    <property type="term" value="F:RNA polymerase II cis-regulatory region sequence-specific DNA binding"/>
    <property type="evidence" value="ECO:0007669"/>
    <property type="project" value="TreeGrafter"/>
</dbReference>
<keyword evidence="10" id="KW-0805">Transcription regulation</keyword>
<keyword evidence="20" id="KW-1185">Reference proteome</keyword>
<evidence type="ECO:0000259" key="18">
    <source>
        <dbReference type="PROSITE" id="PS50157"/>
    </source>
</evidence>
<keyword evidence="7" id="KW-0677">Repeat</keyword>
<protein>
    <recommendedName>
        <fullName evidence="15">Zinc finger protein 383</fullName>
    </recommendedName>
</protein>
<keyword evidence="5" id="KW-0963">Cytoplasm</keyword>
<dbReference type="Gene3D" id="6.10.140.140">
    <property type="match status" value="2"/>
</dbReference>
<feature type="domain" description="C2H2-type" evidence="18">
    <location>
        <begin position="512"/>
        <end position="539"/>
    </location>
</feature>
<feature type="domain" description="C2H2-type" evidence="18">
    <location>
        <begin position="1317"/>
        <end position="1344"/>
    </location>
</feature>
<dbReference type="FunFam" id="3.30.160.60:FF:001312">
    <property type="entry name" value="Histone-lysine N-methyltransferase PRDM9"/>
    <property type="match status" value="1"/>
</dbReference>
<evidence type="ECO:0000256" key="10">
    <source>
        <dbReference type="ARBA" id="ARBA00023015"/>
    </source>
</evidence>
<dbReference type="GO" id="GO:0000981">
    <property type="term" value="F:DNA-binding transcription factor activity, RNA polymerase II-specific"/>
    <property type="evidence" value="ECO:0007669"/>
    <property type="project" value="TreeGrafter"/>
</dbReference>
<feature type="domain" description="C2H2-type" evidence="18">
    <location>
        <begin position="428"/>
        <end position="455"/>
    </location>
</feature>
<feature type="domain" description="C2H2-type" evidence="18">
    <location>
        <begin position="232"/>
        <end position="259"/>
    </location>
</feature>
<feature type="domain" description="C2H2-type" evidence="18">
    <location>
        <begin position="568"/>
        <end position="595"/>
    </location>
</feature>
<sequence>MDPRAQIQGSVVFSDVSIDFSQEEWECLDPCQRDLYRDVMLENYSNLLSMAGLYIPKPQVISLLEQGKEPWMVGRELTRGLCSDLESMCETKLLSLKKEVYEIESCQREIMGLTKHGLEYSSFRDIVEYRNHFEKQLGYQSGHFSQEILTHEYMPTFIQQTFFTLQQIINNEEKPYECKKCGKVFSQNSQFIQHQRIHIGEKSYECKECGKFFSCGSHVTRHLKIHTGEKPFECKECGKAFSCSSYLSQHQRIHTGKKPYECKECGKAFSYCSNLIDHQRIHTGEKPYECKVCGKAFTKSSQLFQHVRIHTGEKPYECKECGKAFTQSSKLVQHQRIHTGEKPYECKECGKAFSSGSALTNHQRIHTGEKPYDCKECGKAFTQSSQLRQHQRIHAGEKPFECLECGKAFTQNSQLFQHQRIHTDEKPYECSECGKAFNKCSNLTRHLRIHTGEKPYNCKECGKAFSSGSDLIRHQGIHTDEKPQACEVCGQGFTLRSVLARHWQDHAGDKAYVCDTCGWGFSQRANLYLHQRVHTGEKPFRREACGKQFGQSKDLGIHQRVHTGEQPYRCGACERNFRHRSALGRHQRVHTGEKPCLCAMCGKGVQSESTCRCTRRGSPAPSANLLDDSANSAKDDCKVRVKRPKEAFLPGPPQETFVTLCRRVGHTCILPFFLGVALKPSPVYLIVFPIGHCFRKPAPTRRHRQAGGRKKLCKQMGLNMVPDPYVGLGGDRRTRDVRVRPACLGIRLSRRRESGLGLETRAVKPPALSGFQPDWVGARAEADPQGFRPPTGRVLVLKISRLILELNRKIGMHKFRENSLGVPRADWRTKAGVAPIPESQQSVHSTASFRKIFALSCAHSPHSGPWFLLLEGHTVRSLGVGYPNSPVPLKVSAHSLSTRLRNTGGAPGPHFLESSGISATLSWSARSHWPSEKKHVHLAPEHFRLVGPAHTVVGGGVGLPIRSFPHFYAWFPSLSLRISNVHPASRLSSETLPFSGDSIQETRKMATGLLKAKKEAFVAFRDVAVDFTQEEWRLLSPAQRTLHREVMLETYNHLVSLEIPFSKPKLISQLEQGEEPWIEERQHPLGLCPGSKLNIQPCPHYPLAFASQQGLSQHVWFSHLPQLFSSLCAGNHLPPGKHYPEDQNQQQKQLFGQTCWSDKAEIQETEEDSKPLLERVSKRGTSEALSSPRQEQPVRSKQDDTAMDTGPSQDQRTVLGGTDKVLHGVEVSGFGAIKYGEFGLGFMRESNLLSLQKMHTGETPYVYSEWGQSFSNMSTLIKNQRTPSGDKPYVCKECGRGFTWKSNLITHQRTHSGEKPYVCKECGRGFTWKSNLFTHQRTHSGVKPYVCKECGQSFSLKSNLITHQRAHSGEKPYVCRECGHGFRQHSHLIRHKRTHSGEKPYVCRECEQSFSQKSHLIRHLRTHTGEKPYVCTECGRHFSWKSNLKTHQRTHSGVKPYVCLECGQCFSLKSNLSKHQRSHTGEKPFVCRECGRGFTRKSTLITHQRTHSGEKPFVCRECGRGFNDKSTLISHQRTHSGEKPFICRECGKKFSQKPNLFRHRRAHSGSIPFVCRECGQGFCDKLTLITHQKAHSGGKPHVCRECGQGFSRQSHLIRHQRIHSGEKPYICRKCGRGFSRKSNLIRHQRTHSG</sequence>
<proteinExistence type="inferred from homology"/>
<dbReference type="FunFam" id="3.30.160.60:FF:000155">
    <property type="entry name" value="zinc finger protein 133 isoform X1"/>
    <property type="match status" value="5"/>
</dbReference>
<evidence type="ECO:0000256" key="2">
    <source>
        <dbReference type="ARBA" id="ARBA00004123"/>
    </source>
</evidence>
<evidence type="ECO:0000256" key="11">
    <source>
        <dbReference type="ARBA" id="ARBA00023125"/>
    </source>
</evidence>
<evidence type="ECO:0000259" key="19">
    <source>
        <dbReference type="PROSITE" id="PS50805"/>
    </source>
</evidence>
<dbReference type="FunFam" id="3.30.160.60:FF:000478">
    <property type="entry name" value="Zinc finger protein 133"/>
    <property type="match status" value="3"/>
</dbReference>
<dbReference type="SUPFAM" id="SSF57667">
    <property type="entry name" value="beta-beta-alpha zinc fingers"/>
    <property type="match status" value="16"/>
</dbReference>
<feature type="domain" description="C2H2-type" evidence="18">
    <location>
        <begin position="1513"/>
        <end position="1540"/>
    </location>
</feature>
<feature type="domain" description="C2H2-type" evidence="18">
    <location>
        <begin position="344"/>
        <end position="371"/>
    </location>
</feature>
<evidence type="ECO:0000256" key="5">
    <source>
        <dbReference type="ARBA" id="ARBA00022490"/>
    </source>
</evidence>
<evidence type="ECO:0000256" key="15">
    <source>
        <dbReference type="ARBA" id="ARBA00068009"/>
    </source>
</evidence>
<feature type="domain" description="C2H2-type" evidence="18">
    <location>
        <begin position="316"/>
        <end position="343"/>
    </location>
</feature>
<dbReference type="PROSITE" id="PS50157">
    <property type="entry name" value="ZINC_FINGER_C2H2_2"/>
    <property type="match status" value="28"/>
</dbReference>
<evidence type="ECO:0000256" key="14">
    <source>
        <dbReference type="ARBA" id="ARBA00056543"/>
    </source>
</evidence>
<dbReference type="FunFam" id="3.30.160.60:FF:000737">
    <property type="entry name" value="Zinc finger protein 565"/>
    <property type="match status" value="1"/>
</dbReference>
<dbReference type="Pfam" id="PF01352">
    <property type="entry name" value="KRAB"/>
    <property type="match status" value="2"/>
</dbReference>
<dbReference type="Gene3D" id="3.30.160.60">
    <property type="entry name" value="Classic Zinc Finger"/>
    <property type="match status" value="29"/>
</dbReference>
<feature type="domain" description="C2H2-type" evidence="18">
    <location>
        <begin position="456"/>
        <end position="483"/>
    </location>
</feature>
<feature type="domain" description="KRAB" evidence="19">
    <location>
        <begin position="1018"/>
        <end position="1089"/>
    </location>
</feature>
<dbReference type="GO" id="GO:0005634">
    <property type="term" value="C:nucleus"/>
    <property type="evidence" value="ECO:0007669"/>
    <property type="project" value="UniProtKB-SubCell"/>
</dbReference>
<feature type="domain" description="C2H2-type" evidence="18">
    <location>
        <begin position="1485"/>
        <end position="1512"/>
    </location>
</feature>
<dbReference type="PROSITE" id="PS00028">
    <property type="entry name" value="ZINC_FINGER_C2H2_1"/>
    <property type="match status" value="27"/>
</dbReference>
<keyword evidence="6" id="KW-0479">Metal-binding</keyword>
<dbReference type="FunFam" id="3.30.160.60:FF:000800">
    <property type="entry name" value="zinc finger protein 181 isoform X2"/>
    <property type="match status" value="1"/>
</dbReference>
<dbReference type="InterPro" id="IPR013087">
    <property type="entry name" value="Znf_C2H2_type"/>
</dbReference>
<feature type="compositionally biased region" description="Basic and acidic residues" evidence="17">
    <location>
        <begin position="1163"/>
        <end position="1181"/>
    </location>
</feature>
<comment type="function">
    <text evidence="1">May be involved in transcriptional regulation.</text>
</comment>
<dbReference type="FunFam" id="3.30.160.60:FF:002343">
    <property type="entry name" value="Zinc finger protein 33A"/>
    <property type="match status" value="4"/>
</dbReference>
<dbReference type="CDD" id="cd07765">
    <property type="entry name" value="KRAB_A-box"/>
    <property type="match status" value="2"/>
</dbReference>
<feature type="domain" description="C2H2-type" evidence="18">
    <location>
        <begin position="288"/>
        <end position="315"/>
    </location>
</feature>
<feature type="domain" description="C2H2-type" evidence="18">
    <location>
        <begin position="484"/>
        <end position="511"/>
    </location>
</feature>
<dbReference type="Pfam" id="PF00096">
    <property type="entry name" value="zf-C2H2"/>
    <property type="match status" value="24"/>
</dbReference>
<dbReference type="Proteomes" id="UP000245340">
    <property type="component" value="Unplaced"/>
</dbReference>
<feature type="domain" description="C2H2-type" evidence="18">
    <location>
        <begin position="540"/>
        <end position="567"/>
    </location>
</feature>
<feature type="domain" description="C2H2-type" evidence="18">
    <location>
        <begin position="1541"/>
        <end position="1568"/>
    </location>
</feature>
<dbReference type="PROSITE" id="PS50805">
    <property type="entry name" value="KRAB"/>
    <property type="match status" value="2"/>
</dbReference>
<dbReference type="FunFam" id="3.30.160.60:FF:001026">
    <property type="entry name" value="zinc finger protein 383"/>
    <property type="match status" value="1"/>
</dbReference>
<organism evidence="20 21">
    <name type="scientific">Odobenus rosmarus divergens</name>
    <name type="common">Pacific walrus</name>
    <dbReference type="NCBI Taxonomy" id="9708"/>
    <lineage>
        <taxon>Eukaryota</taxon>
        <taxon>Metazoa</taxon>
        <taxon>Chordata</taxon>
        <taxon>Craniata</taxon>
        <taxon>Vertebrata</taxon>
        <taxon>Euteleostomi</taxon>
        <taxon>Mammalia</taxon>
        <taxon>Eutheria</taxon>
        <taxon>Laurasiatheria</taxon>
        <taxon>Carnivora</taxon>
        <taxon>Caniformia</taxon>
        <taxon>Pinnipedia</taxon>
        <taxon>Odobenidae</taxon>
        <taxon>Odobenus</taxon>
    </lineage>
</organism>
<keyword evidence="13" id="KW-0539">Nucleus</keyword>
<feature type="domain" description="C2H2-type" evidence="18">
    <location>
        <begin position="1569"/>
        <end position="1596"/>
    </location>
</feature>
<keyword evidence="11" id="KW-0238">DNA-binding</keyword>
<feature type="domain" description="C2H2-type" evidence="18">
    <location>
        <begin position="372"/>
        <end position="399"/>
    </location>
</feature>
<comment type="function">
    <text evidence="14">May function as a transcriptional repressor, suppressing transcriptional activities mediated by MAPK signaling pathways.</text>
</comment>
<evidence type="ECO:0000313" key="20">
    <source>
        <dbReference type="Proteomes" id="UP000245340"/>
    </source>
</evidence>
<dbReference type="SUPFAM" id="SSF109640">
    <property type="entry name" value="KRAB domain (Kruppel-associated box)"/>
    <property type="match status" value="2"/>
</dbReference>
<dbReference type="FunFam" id="3.30.160.60:FF:002254">
    <property type="entry name" value="Zinc finger protein 540"/>
    <property type="match status" value="3"/>
</dbReference>
<dbReference type="PANTHER" id="PTHR24384">
    <property type="entry name" value="FINGER PUTATIVE TRANSCRIPTION FACTOR FAMILY-RELATED"/>
    <property type="match status" value="1"/>
</dbReference>
<feature type="domain" description="KRAB" evidence="19">
    <location>
        <begin position="11"/>
        <end position="83"/>
    </location>
</feature>
<dbReference type="SMART" id="SM00355">
    <property type="entry name" value="ZnF_C2H2"/>
    <property type="match status" value="28"/>
</dbReference>
<evidence type="ECO:0000256" key="8">
    <source>
        <dbReference type="ARBA" id="ARBA00022771"/>
    </source>
</evidence>
<evidence type="ECO:0000256" key="7">
    <source>
        <dbReference type="ARBA" id="ARBA00022737"/>
    </source>
</evidence>
<comment type="subcellular location">
    <subcellularLocation>
        <location evidence="3">Cytoplasm</location>
    </subcellularLocation>
    <subcellularLocation>
        <location evidence="2">Nucleus</location>
    </subcellularLocation>
</comment>
<dbReference type="InterPro" id="IPR036051">
    <property type="entry name" value="KRAB_dom_sf"/>
</dbReference>
<evidence type="ECO:0000256" key="1">
    <source>
        <dbReference type="ARBA" id="ARBA00003767"/>
    </source>
</evidence>
<feature type="domain" description="C2H2-type" evidence="18">
    <location>
        <begin position="1625"/>
        <end position="1649"/>
    </location>
</feature>
<feature type="domain" description="C2H2-type" evidence="18">
    <location>
        <begin position="1289"/>
        <end position="1316"/>
    </location>
</feature>
<dbReference type="FunFam" id="3.30.160.60:FF:000047">
    <property type="entry name" value="zinc finger protein OZF"/>
    <property type="match status" value="1"/>
</dbReference>
<dbReference type="RefSeq" id="XP_004396558.1">
    <property type="nucleotide sequence ID" value="XM_004396501.1"/>
</dbReference>
<dbReference type="PANTHER" id="PTHR24384:SF246">
    <property type="entry name" value="GENE, 19965-RELATED"/>
    <property type="match status" value="1"/>
</dbReference>
<dbReference type="FunFam" id="3.30.160.60:FF:000135">
    <property type="entry name" value="Zinc finger protein 358"/>
    <property type="match status" value="1"/>
</dbReference>
<name>A0A9B0GB08_ODORO</name>
<evidence type="ECO:0000256" key="16">
    <source>
        <dbReference type="PROSITE-ProRule" id="PRU00042"/>
    </source>
</evidence>
<evidence type="ECO:0000256" key="17">
    <source>
        <dbReference type="SAM" id="MobiDB-lite"/>
    </source>
</evidence>
<feature type="domain" description="C2H2-type" evidence="18">
    <location>
        <begin position="1429"/>
        <end position="1456"/>
    </location>
</feature>
<dbReference type="FunFam" id="3.30.160.60:FF:000338">
    <property type="entry name" value="zinc finger protein 383"/>
    <property type="match status" value="2"/>
</dbReference>
<dbReference type="InterPro" id="IPR001909">
    <property type="entry name" value="KRAB"/>
</dbReference>
<feature type="domain" description="C2H2-type" evidence="18">
    <location>
        <begin position="204"/>
        <end position="231"/>
    </location>
</feature>
<dbReference type="SMART" id="SM00349">
    <property type="entry name" value="KRAB"/>
    <property type="match status" value="2"/>
</dbReference>
<dbReference type="InterPro" id="IPR050752">
    <property type="entry name" value="C2H2-ZF_domain"/>
</dbReference>
<dbReference type="InterPro" id="IPR036236">
    <property type="entry name" value="Znf_C2H2_sf"/>
</dbReference>
<feature type="domain" description="C2H2-type" evidence="18">
    <location>
        <begin position="1345"/>
        <end position="1372"/>
    </location>
</feature>
<feature type="region of interest" description="Disordered" evidence="17">
    <location>
        <begin position="1163"/>
        <end position="1214"/>
    </location>
</feature>
<gene>
    <name evidence="21" type="primary">LOC101367028</name>
</gene>
<accession>A0A9B0GB08</accession>
<dbReference type="FunFam" id="3.30.160.60:FF:000842">
    <property type="entry name" value="Zinc finger protein 383"/>
    <property type="match status" value="2"/>
</dbReference>
<comment type="similarity">
    <text evidence="4">Belongs to the krueppel C2H2-type zinc-finger protein family.</text>
</comment>